<organism evidence="2 3">
    <name type="scientific">Lucilia cuprina</name>
    <name type="common">Green bottle fly</name>
    <name type="synonym">Australian sheep blowfly</name>
    <dbReference type="NCBI Taxonomy" id="7375"/>
    <lineage>
        <taxon>Eukaryota</taxon>
        <taxon>Metazoa</taxon>
        <taxon>Ecdysozoa</taxon>
        <taxon>Arthropoda</taxon>
        <taxon>Hexapoda</taxon>
        <taxon>Insecta</taxon>
        <taxon>Pterygota</taxon>
        <taxon>Neoptera</taxon>
        <taxon>Endopterygota</taxon>
        <taxon>Diptera</taxon>
        <taxon>Brachycera</taxon>
        <taxon>Muscomorpha</taxon>
        <taxon>Oestroidea</taxon>
        <taxon>Calliphoridae</taxon>
        <taxon>Luciliinae</taxon>
        <taxon>Lucilia</taxon>
    </lineage>
</organism>
<evidence type="ECO:0000256" key="1">
    <source>
        <dbReference type="SAM" id="Phobius"/>
    </source>
</evidence>
<evidence type="ECO:0000313" key="3">
    <source>
        <dbReference type="Proteomes" id="UP000037069"/>
    </source>
</evidence>
<feature type="transmembrane region" description="Helical" evidence="1">
    <location>
        <begin position="61"/>
        <end position="87"/>
    </location>
</feature>
<sequence length="224" mass="24410">MTTGSSKELSSISGSSSRACCLKSCFVLPLRLRGGMERGTESRFVRAGPIKVGSVERERPYGLLVVVALDVAALGGFSLTTALTMLATSDTLRGTSSLRMLCTSYVEEGLPSDSRLSKIVPLRKSTTSPPQGKESELIRFDSRVRRRMACSSRDRSFVSVPRLRKAVEQRRPRLAVGGICSLESKLFSSVVADSGISCVRACVLKAPPISARPRPFCWLKYWTV</sequence>
<reference evidence="2 3" key="1">
    <citation type="journal article" date="2015" name="Nat. Commun.">
        <title>Lucilia cuprina genome unlocks parasitic fly biology to underpin future interventions.</title>
        <authorList>
            <person name="Anstead C.A."/>
            <person name="Korhonen P.K."/>
            <person name="Young N.D."/>
            <person name="Hall R.S."/>
            <person name="Jex A.R."/>
            <person name="Murali S.C."/>
            <person name="Hughes D.S."/>
            <person name="Lee S.F."/>
            <person name="Perry T."/>
            <person name="Stroehlein A.J."/>
            <person name="Ansell B.R."/>
            <person name="Breugelmans B."/>
            <person name="Hofmann A."/>
            <person name="Qu J."/>
            <person name="Dugan S."/>
            <person name="Lee S.L."/>
            <person name="Chao H."/>
            <person name="Dinh H."/>
            <person name="Han Y."/>
            <person name="Doddapaneni H.V."/>
            <person name="Worley K.C."/>
            <person name="Muzny D.M."/>
            <person name="Ioannidis P."/>
            <person name="Waterhouse R.M."/>
            <person name="Zdobnov E.M."/>
            <person name="James P.J."/>
            <person name="Bagnall N.H."/>
            <person name="Kotze A.C."/>
            <person name="Gibbs R.A."/>
            <person name="Richards S."/>
            <person name="Batterham P."/>
            <person name="Gasser R.B."/>
        </authorList>
    </citation>
    <scope>NUCLEOTIDE SEQUENCE [LARGE SCALE GENOMIC DNA]</scope>
    <source>
        <strain evidence="2 3">LS</strain>
        <tissue evidence="2">Full body</tissue>
    </source>
</reference>
<keyword evidence="1" id="KW-0472">Membrane</keyword>
<accession>A0A0L0BTB9</accession>
<keyword evidence="1" id="KW-0812">Transmembrane</keyword>
<evidence type="ECO:0000313" key="2">
    <source>
        <dbReference type="EMBL" id="KNC23266.1"/>
    </source>
</evidence>
<dbReference type="Proteomes" id="UP000037069">
    <property type="component" value="Unassembled WGS sequence"/>
</dbReference>
<name>A0A0L0BTB9_LUCCU</name>
<gene>
    <name evidence="2" type="ORF">FF38_05488</name>
</gene>
<keyword evidence="1" id="KW-1133">Transmembrane helix</keyword>
<keyword evidence="3" id="KW-1185">Reference proteome</keyword>
<dbReference type="AlphaFoldDB" id="A0A0L0BTB9"/>
<proteinExistence type="predicted"/>
<dbReference type="EMBL" id="JRES01001379">
    <property type="protein sequence ID" value="KNC23266.1"/>
    <property type="molecule type" value="Genomic_DNA"/>
</dbReference>
<protein>
    <submittedName>
        <fullName evidence="2">Uncharacterized protein</fullName>
    </submittedName>
</protein>
<comment type="caution">
    <text evidence="2">The sequence shown here is derived from an EMBL/GenBank/DDBJ whole genome shotgun (WGS) entry which is preliminary data.</text>
</comment>